<dbReference type="Gene3D" id="3.40.50.10190">
    <property type="entry name" value="BRCT domain"/>
    <property type="match status" value="1"/>
</dbReference>
<dbReference type="SUPFAM" id="SSF52113">
    <property type="entry name" value="BRCT domain"/>
    <property type="match status" value="1"/>
</dbReference>
<name>A0ABS5H1S5_9BURK</name>
<protein>
    <submittedName>
        <fullName evidence="1">BRCT domain-containing protein</fullName>
    </submittedName>
</protein>
<dbReference type="RefSeq" id="WP_212678392.1">
    <property type="nucleotide sequence ID" value="NZ_JAGSPK010000002.1"/>
</dbReference>
<comment type="caution">
    <text evidence="1">The sequence shown here is derived from an EMBL/GenBank/DDBJ whole genome shotgun (WGS) entry which is preliminary data.</text>
</comment>
<keyword evidence="2" id="KW-1185">Reference proteome</keyword>
<dbReference type="Proteomes" id="UP000682982">
    <property type="component" value="Unassembled WGS sequence"/>
</dbReference>
<organism evidence="1 2">
    <name type="scientific">Undibacterium rivi</name>
    <dbReference type="NCBI Taxonomy" id="2828729"/>
    <lineage>
        <taxon>Bacteria</taxon>
        <taxon>Pseudomonadati</taxon>
        <taxon>Pseudomonadota</taxon>
        <taxon>Betaproteobacteria</taxon>
        <taxon>Burkholderiales</taxon>
        <taxon>Oxalobacteraceae</taxon>
        <taxon>Undibacterium</taxon>
    </lineage>
</organism>
<dbReference type="InterPro" id="IPR036420">
    <property type="entry name" value="BRCT_dom_sf"/>
</dbReference>
<evidence type="ECO:0000313" key="2">
    <source>
        <dbReference type="Proteomes" id="UP000682982"/>
    </source>
</evidence>
<dbReference type="EMBL" id="JAGSPK010000002">
    <property type="protein sequence ID" value="MBR7792332.1"/>
    <property type="molecule type" value="Genomic_DNA"/>
</dbReference>
<reference evidence="1 2" key="1">
    <citation type="submission" date="2021-04" db="EMBL/GenBank/DDBJ databases">
        <title>novel species isolated from subtropical streams in China.</title>
        <authorList>
            <person name="Lu H."/>
        </authorList>
    </citation>
    <scope>NUCLEOTIDE SEQUENCE [LARGE SCALE GENOMIC DNA]</scope>
    <source>
        <strain evidence="1 2">FT147W</strain>
    </source>
</reference>
<sequence>MMANNEWAVAESVRQRNLVKASQILLGICAGVVADGQLHDTEIMYLSTWLKEHAEVRQEWPGNMLASKVEAVIADGVITEVERADLVAVLQELTGNFFLDTGVAQQSSPVLPVNDSPELRWQGASYCFTGKFLFGTRDTCHKAVEKLGAVAVDSITKQLDFLVIGALVSPDWVNETYGRKIQKAALYRQESGSPVIISENQWTSALVGNVG</sequence>
<evidence type="ECO:0000313" key="1">
    <source>
        <dbReference type="EMBL" id="MBR7792332.1"/>
    </source>
</evidence>
<dbReference type="CDD" id="cd17748">
    <property type="entry name" value="BRCT_DNA_ligase_like"/>
    <property type="match status" value="1"/>
</dbReference>
<proteinExistence type="predicted"/>
<gene>
    <name evidence="1" type="ORF">KDM87_06940</name>
</gene>
<accession>A0ABS5H1S5</accession>